<proteinExistence type="predicted"/>
<dbReference type="RefSeq" id="XP_026598557.1">
    <property type="nucleotide sequence ID" value="XM_026752919.1"/>
</dbReference>
<dbReference type="AlphaFoldDB" id="A0A3D8QF46"/>
<evidence type="ECO:0000313" key="2">
    <source>
        <dbReference type="Proteomes" id="UP000256690"/>
    </source>
</evidence>
<evidence type="ECO:0000313" key="1">
    <source>
        <dbReference type="EMBL" id="RDW60445.1"/>
    </source>
</evidence>
<reference evidence="1 2" key="1">
    <citation type="journal article" date="2018" name="IMA Fungus">
        <title>IMA Genome-F 9: Draft genome sequence of Annulohypoxylon stygium, Aspergillus mulundensis, Berkeleyomyces basicola (syn. Thielaviopsis basicola), Ceratocystis smalleyi, two Cercospora beticola strains, Coleophoma cylindrospora, Fusarium fracticaudum, Phialophora cf. hyalina, and Morchella septimelata.</title>
        <authorList>
            <person name="Wingfield B.D."/>
            <person name="Bills G.F."/>
            <person name="Dong Y."/>
            <person name="Huang W."/>
            <person name="Nel W.J."/>
            <person name="Swalarsk-Parry B.S."/>
            <person name="Vaghefi N."/>
            <person name="Wilken P.M."/>
            <person name="An Z."/>
            <person name="de Beer Z.W."/>
            <person name="De Vos L."/>
            <person name="Chen L."/>
            <person name="Duong T.A."/>
            <person name="Gao Y."/>
            <person name="Hammerbacher A."/>
            <person name="Kikkert J.R."/>
            <person name="Li Y."/>
            <person name="Li H."/>
            <person name="Li K."/>
            <person name="Li Q."/>
            <person name="Liu X."/>
            <person name="Ma X."/>
            <person name="Naidoo K."/>
            <person name="Pethybridge S.J."/>
            <person name="Sun J."/>
            <person name="Steenkamp E.T."/>
            <person name="van der Nest M.A."/>
            <person name="van Wyk S."/>
            <person name="Wingfield M.J."/>
            <person name="Xiong C."/>
            <person name="Yue Q."/>
            <person name="Zhang X."/>
        </authorList>
    </citation>
    <scope>NUCLEOTIDE SEQUENCE [LARGE SCALE GENOMIC DNA]</scope>
    <source>
        <strain evidence="1 2">DSM 5745</strain>
    </source>
</reference>
<sequence length="102" mass="10740">MASDAAGAPTPGLTRRVAPSNLLSRIMFTSSAPLLATHVAAPAVASADWFLKAADNDRLLTLVVVLRLLQIPWLPANALACPACGKPLLTLPLRRDCIPLAF</sequence>
<dbReference type="Proteomes" id="UP000256690">
    <property type="component" value="Unassembled WGS sequence"/>
</dbReference>
<gene>
    <name evidence="1" type="ORF">DSM5745_10903</name>
</gene>
<dbReference type="GeneID" id="38121273"/>
<dbReference type="EMBL" id="PVWQ01000018">
    <property type="protein sequence ID" value="RDW60445.1"/>
    <property type="molecule type" value="Genomic_DNA"/>
</dbReference>
<organism evidence="1 2">
    <name type="scientific">Aspergillus mulundensis</name>
    <dbReference type="NCBI Taxonomy" id="1810919"/>
    <lineage>
        <taxon>Eukaryota</taxon>
        <taxon>Fungi</taxon>
        <taxon>Dikarya</taxon>
        <taxon>Ascomycota</taxon>
        <taxon>Pezizomycotina</taxon>
        <taxon>Eurotiomycetes</taxon>
        <taxon>Eurotiomycetidae</taxon>
        <taxon>Eurotiales</taxon>
        <taxon>Aspergillaceae</taxon>
        <taxon>Aspergillus</taxon>
        <taxon>Aspergillus subgen. Nidulantes</taxon>
    </lineage>
</organism>
<comment type="caution">
    <text evidence="1">The sequence shown here is derived from an EMBL/GenBank/DDBJ whole genome shotgun (WGS) entry which is preliminary data.</text>
</comment>
<name>A0A3D8QF46_9EURO</name>
<accession>A0A3D8QF46</accession>
<protein>
    <submittedName>
        <fullName evidence="1">Uncharacterized protein</fullName>
    </submittedName>
</protein>
<keyword evidence="2" id="KW-1185">Reference proteome</keyword>